<dbReference type="RefSeq" id="WP_218995487.1">
    <property type="nucleotide sequence ID" value="NZ_JAHVXU010000006.1"/>
</dbReference>
<dbReference type="SMART" id="SM00283">
    <property type="entry name" value="MA"/>
    <property type="match status" value="1"/>
</dbReference>
<dbReference type="SMART" id="SM00304">
    <property type="entry name" value="HAMP"/>
    <property type="match status" value="1"/>
</dbReference>
<keyword evidence="4" id="KW-1133">Transmembrane helix</keyword>
<keyword evidence="8" id="KW-1185">Reference proteome</keyword>
<dbReference type="CDD" id="cd06225">
    <property type="entry name" value="HAMP"/>
    <property type="match status" value="1"/>
</dbReference>
<dbReference type="Pfam" id="PF12729">
    <property type="entry name" value="4HB_MCP_1"/>
    <property type="match status" value="1"/>
</dbReference>
<dbReference type="Pfam" id="PF00672">
    <property type="entry name" value="HAMP"/>
    <property type="match status" value="1"/>
</dbReference>
<accession>A0ABS6VF80</accession>
<protein>
    <submittedName>
        <fullName evidence="7">MCP four helix bundle domain-containing protein</fullName>
    </submittedName>
</protein>
<keyword evidence="3" id="KW-0807">Transducer</keyword>
<dbReference type="Pfam" id="PF00015">
    <property type="entry name" value="MCPsignal"/>
    <property type="match status" value="1"/>
</dbReference>
<feature type="domain" description="Methyl-accepting transducer" evidence="5">
    <location>
        <begin position="268"/>
        <end position="497"/>
    </location>
</feature>
<comment type="caution">
    <text evidence="7">The sequence shown here is derived from an EMBL/GenBank/DDBJ whole genome shotgun (WGS) entry which is preliminary data.</text>
</comment>
<evidence type="ECO:0000259" key="5">
    <source>
        <dbReference type="PROSITE" id="PS50111"/>
    </source>
</evidence>
<keyword evidence="4" id="KW-0472">Membrane</keyword>
<name>A0ABS6VF80_9GAMM</name>
<evidence type="ECO:0000256" key="1">
    <source>
        <dbReference type="ARBA" id="ARBA00022481"/>
    </source>
</evidence>
<feature type="domain" description="HAMP" evidence="6">
    <location>
        <begin position="210"/>
        <end position="263"/>
    </location>
</feature>
<comment type="similarity">
    <text evidence="2">Belongs to the methyl-accepting chemotaxis (MCP) protein family.</text>
</comment>
<dbReference type="Proteomes" id="UP001197236">
    <property type="component" value="Unassembled WGS sequence"/>
</dbReference>
<dbReference type="InterPro" id="IPR024478">
    <property type="entry name" value="HlyB_4HB_MCP"/>
</dbReference>
<keyword evidence="4" id="KW-0812">Transmembrane</keyword>
<keyword evidence="1" id="KW-0488">Methylation</keyword>
<dbReference type="InterPro" id="IPR003660">
    <property type="entry name" value="HAMP_dom"/>
</dbReference>
<sequence length="552" mass="58554">MTITQRLVLAFSLLALSLCALVAVSLSVISGFQSRFEYVQVNAIPSIKDLNKSISATNQLGLALYRHQSMADSTKQVAAEEKINGVLDNIKSLTDYYMANDISSDEDKAMTVQALRNLDAVRSALPAFLAASRSHNNALSLELLQSDNGIGAAARKMESDFTKQIDLNIQIGDTLRAENNHVYSQTIWAMTSASVLVILLLGIFSVSIILGIKRSLTSMKDTMTTVSSNLDLTNLAPVLRNDEIGQTAIAFNDLLKRVSTTLLSVNHAAQSVSTGSTQIAAGNEDLSSRTEQQAASLEETSVSMATLSDTVRQNAEGAVQASNLANNANTMSKQNGGAVSRMLTTMGEIRGSSAKISEITGLIEGIAFQTNILALNAAVEAARAGEHGRGFAVVASEVRNLAQRSSSAAREIKELITASVSQVEQGLEQATSVGSNSDNVSNAIQQVADLVNEIAAATAEQSKGIEQVHLAIGQMDEVTQQNASLVEEASSASKSLQEQAETLSRLVSTFKVNDSVAHAPASISAPVSQPSLALKRPDLKAVNVDKVNWESF</sequence>
<evidence type="ECO:0000256" key="4">
    <source>
        <dbReference type="SAM" id="Phobius"/>
    </source>
</evidence>
<evidence type="ECO:0000256" key="2">
    <source>
        <dbReference type="ARBA" id="ARBA00029447"/>
    </source>
</evidence>
<dbReference type="PANTHER" id="PTHR43531">
    <property type="entry name" value="PROTEIN ICFG"/>
    <property type="match status" value="1"/>
</dbReference>
<dbReference type="PANTHER" id="PTHR43531:SF14">
    <property type="entry name" value="METHYL-ACCEPTING CHEMOTAXIS PROTEIN I-RELATED"/>
    <property type="match status" value="1"/>
</dbReference>
<dbReference type="EMBL" id="JAHVXZ010000005">
    <property type="protein sequence ID" value="MBW1257967.1"/>
    <property type="molecule type" value="Genomic_DNA"/>
</dbReference>
<dbReference type="InterPro" id="IPR004089">
    <property type="entry name" value="MCPsignal_dom"/>
</dbReference>
<dbReference type="PROSITE" id="PS50885">
    <property type="entry name" value="HAMP"/>
    <property type="match status" value="1"/>
</dbReference>
<evidence type="ECO:0000313" key="7">
    <source>
        <dbReference type="EMBL" id="MBW1257967.1"/>
    </source>
</evidence>
<reference evidence="7 8" key="1">
    <citation type="submission" date="2021-07" db="EMBL/GenBank/DDBJ databases">
        <title>A novel phosphonate cluster across the Pantoea species complex is important for pathogenicity in onion.</title>
        <authorList>
            <person name="Zhao M."/>
            <person name="Stice S."/>
            <person name="Shin G.Y."/>
            <person name="Coutinho T."/>
            <person name="Gitaitis R."/>
            <person name="Kvitko B."/>
            <person name="Dutta B."/>
        </authorList>
    </citation>
    <scope>NUCLEOTIDE SEQUENCE [LARGE SCALE GENOMIC DNA]</scope>
    <source>
        <strain evidence="7 8">BD 382</strain>
    </source>
</reference>
<evidence type="ECO:0000256" key="3">
    <source>
        <dbReference type="PROSITE-ProRule" id="PRU00284"/>
    </source>
</evidence>
<feature type="transmembrane region" description="Helical" evidence="4">
    <location>
        <begin position="187"/>
        <end position="212"/>
    </location>
</feature>
<gene>
    <name evidence="7" type="ORF">KYI95_12310</name>
</gene>
<dbReference type="InterPro" id="IPR051310">
    <property type="entry name" value="MCP_chemotaxis"/>
</dbReference>
<proteinExistence type="inferred from homology"/>
<dbReference type="PROSITE" id="PS50111">
    <property type="entry name" value="CHEMOTAXIS_TRANSDUC_2"/>
    <property type="match status" value="1"/>
</dbReference>
<evidence type="ECO:0000313" key="8">
    <source>
        <dbReference type="Proteomes" id="UP001197236"/>
    </source>
</evidence>
<evidence type="ECO:0000259" key="6">
    <source>
        <dbReference type="PROSITE" id="PS50885"/>
    </source>
</evidence>
<dbReference type="CDD" id="cd11386">
    <property type="entry name" value="MCP_signal"/>
    <property type="match status" value="1"/>
</dbReference>
<organism evidence="7 8">
    <name type="scientific">Pantoea allii</name>
    <dbReference type="NCBI Taxonomy" id="574096"/>
    <lineage>
        <taxon>Bacteria</taxon>
        <taxon>Pseudomonadati</taxon>
        <taxon>Pseudomonadota</taxon>
        <taxon>Gammaproteobacteria</taxon>
        <taxon>Enterobacterales</taxon>
        <taxon>Erwiniaceae</taxon>
        <taxon>Pantoea</taxon>
    </lineage>
</organism>